<evidence type="ECO:0000256" key="2">
    <source>
        <dbReference type="SAM" id="SignalP"/>
    </source>
</evidence>
<feature type="chain" id="PRO_5011752993" evidence="2">
    <location>
        <begin position="25"/>
        <end position="167"/>
    </location>
</feature>
<dbReference type="STRING" id="29435.SAMN05216588_12124"/>
<feature type="region of interest" description="Disordered" evidence="1">
    <location>
        <begin position="22"/>
        <end position="108"/>
    </location>
</feature>
<name>A0A1G8M9X9_9GAMM</name>
<feature type="compositionally biased region" description="Low complexity" evidence="1">
    <location>
        <begin position="22"/>
        <end position="83"/>
    </location>
</feature>
<evidence type="ECO:0000256" key="1">
    <source>
        <dbReference type="SAM" id="MobiDB-lite"/>
    </source>
</evidence>
<evidence type="ECO:0000313" key="4">
    <source>
        <dbReference type="Proteomes" id="UP000198606"/>
    </source>
</evidence>
<reference evidence="3 4" key="1">
    <citation type="submission" date="2016-10" db="EMBL/GenBank/DDBJ databases">
        <authorList>
            <person name="de Groot N.N."/>
        </authorList>
    </citation>
    <scope>NUCLEOTIDE SEQUENCE [LARGE SCALE GENOMIC DNA]</scope>
    <source>
        <strain evidence="3 4">LMG 18387</strain>
    </source>
</reference>
<sequence>MPTRTPSALAFALFASLAAGLAQAAPGGEPRQEQPGHQQPGGKPQQQKQQQQPQAQNGQPGARQGSAAGPAAAGRQAHGQPPQDFTPVRQAFQQRRDQIGRGPAVPPDVRIVKGKPLPPGYGKRLDDRALRGLPHYQGYEWRRVGSDVVLVTLATGIVHAILSGVLD</sequence>
<proteinExistence type="predicted"/>
<dbReference type="InterPro" id="IPR024572">
    <property type="entry name" value="RcnB"/>
</dbReference>
<dbReference type="RefSeq" id="WP_084308023.1">
    <property type="nucleotide sequence ID" value="NZ_FNDG01000021.1"/>
</dbReference>
<accession>A0A1G8M9X9</accession>
<dbReference type="Gene3D" id="3.10.450.160">
    <property type="entry name" value="inner membrane protein cigr"/>
    <property type="match status" value="1"/>
</dbReference>
<dbReference type="Proteomes" id="UP000198606">
    <property type="component" value="Unassembled WGS sequence"/>
</dbReference>
<feature type="signal peptide" evidence="2">
    <location>
        <begin position="1"/>
        <end position="24"/>
    </location>
</feature>
<dbReference type="Pfam" id="PF11776">
    <property type="entry name" value="RcnB"/>
    <property type="match status" value="1"/>
</dbReference>
<dbReference type="AlphaFoldDB" id="A0A1G8M9X9"/>
<keyword evidence="2" id="KW-0732">Signal</keyword>
<gene>
    <name evidence="3" type="ORF">SAMN05216588_12124</name>
</gene>
<evidence type="ECO:0000313" key="3">
    <source>
        <dbReference type="EMBL" id="SDI64779.1"/>
    </source>
</evidence>
<protein>
    <submittedName>
        <fullName evidence="3">Regulator RcnB of Ni and Co efflux</fullName>
    </submittedName>
</protein>
<organism evidence="3 4">
    <name type="scientific">Phytopseudomonas flavescens</name>
    <dbReference type="NCBI Taxonomy" id="29435"/>
    <lineage>
        <taxon>Bacteria</taxon>
        <taxon>Pseudomonadati</taxon>
        <taxon>Pseudomonadota</taxon>
        <taxon>Gammaproteobacteria</taxon>
        <taxon>Pseudomonadales</taxon>
        <taxon>Pseudomonadaceae</taxon>
        <taxon>Phytopseudomonas</taxon>
    </lineage>
</organism>
<dbReference type="NCBIfam" id="NF040487">
    <property type="entry name" value="T3SS_CigR_fam"/>
    <property type="match status" value="1"/>
</dbReference>
<dbReference type="EMBL" id="FNDG01000021">
    <property type="protein sequence ID" value="SDI64779.1"/>
    <property type="molecule type" value="Genomic_DNA"/>
</dbReference>